<evidence type="ECO:0000313" key="2">
    <source>
        <dbReference type="EMBL" id="QUO42269.1"/>
    </source>
</evidence>
<evidence type="ECO:0000313" key="1">
    <source>
        <dbReference type="EMBL" id="QQE75242.1"/>
    </source>
</evidence>
<accession>A0A7T5JPJ6</accession>
<proteinExistence type="predicted"/>
<reference evidence="1 3" key="1">
    <citation type="submission" date="2020-12" db="EMBL/GenBank/DDBJ databases">
        <title>strain FJAT-54423T represents a novel species of the genus Brevibacillus.</title>
        <authorList>
            <person name="Tang R."/>
        </authorList>
    </citation>
    <scope>NUCLEOTIDE SEQUENCE [LARGE SCALE GENOMIC DNA]</scope>
    <source>
        <strain evidence="1 3">FJAT-54423</strain>
    </source>
</reference>
<dbReference type="Proteomes" id="UP000595847">
    <property type="component" value="Chromosome"/>
</dbReference>
<dbReference type="AlphaFoldDB" id="A0A7T5JPJ6"/>
<evidence type="ECO:0000313" key="4">
    <source>
        <dbReference type="Proteomes" id="UP000677234"/>
    </source>
</evidence>
<dbReference type="EMBL" id="CP073708">
    <property type="protein sequence ID" value="QUO42269.1"/>
    <property type="molecule type" value="Genomic_DNA"/>
</dbReference>
<dbReference type="EMBL" id="CP066308">
    <property type="protein sequence ID" value="QQE75242.1"/>
    <property type="molecule type" value="Genomic_DNA"/>
</dbReference>
<reference evidence="2" key="2">
    <citation type="submission" date="2021-04" db="EMBL/GenBank/DDBJ databases">
        <title>Brevibacillus composti FJAT-54423, complete genome.</title>
        <authorList>
            <person name="Tang R."/>
        </authorList>
    </citation>
    <scope>NUCLEOTIDE SEQUENCE</scope>
    <source>
        <strain evidence="2">FJAT-54424</strain>
    </source>
</reference>
<evidence type="ECO:0000313" key="3">
    <source>
        <dbReference type="Proteomes" id="UP000595847"/>
    </source>
</evidence>
<dbReference type="Proteomes" id="UP000677234">
    <property type="component" value="Chromosome"/>
</dbReference>
<gene>
    <name evidence="1" type="ORF">JD108_04740</name>
    <name evidence="2" type="ORF">KDJ56_04420</name>
</gene>
<organism evidence="1 3">
    <name type="scientific">Brevibacillus composti</name>
    <dbReference type="NCBI Taxonomy" id="2796470"/>
    <lineage>
        <taxon>Bacteria</taxon>
        <taxon>Bacillati</taxon>
        <taxon>Bacillota</taxon>
        <taxon>Bacilli</taxon>
        <taxon>Bacillales</taxon>
        <taxon>Paenibacillaceae</taxon>
        <taxon>Brevibacillus</taxon>
    </lineage>
</organism>
<sequence>MKVVKQLYDHCFRYFGASGELYFSEAADGLLAVFPPTRERGWWTYVTLELHPYGGVECLLYSYQFDRTYLSHLGEVAAQVIARWGEKEGRLGNGDVFPLRKPLGKGSRLQYLLATPADYEGEGFDLFTNGACVVWFQMLHAISESEAGFLQREGLEALERKFAVAGVNSLDVMRPPVI</sequence>
<dbReference type="RefSeq" id="WP_198828772.1">
    <property type="nucleotide sequence ID" value="NZ_CP066308.1"/>
</dbReference>
<dbReference type="KEGG" id="bcop:JD108_04740"/>
<name>A0A7T5JPJ6_9BACL</name>
<keyword evidence="4" id="KW-1185">Reference proteome</keyword>
<protein>
    <submittedName>
        <fullName evidence="1">Suppressor of fused domain protein</fullName>
    </submittedName>
</protein>